<dbReference type="PANTHER" id="PTHR35303">
    <property type="entry name" value="OS02G0197800 PROTEIN"/>
    <property type="match status" value="1"/>
</dbReference>
<dbReference type="EMBL" id="JBBUTF010000034">
    <property type="protein sequence ID" value="MEK8028951.1"/>
    <property type="molecule type" value="Genomic_DNA"/>
</dbReference>
<evidence type="ECO:0000313" key="4">
    <source>
        <dbReference type="EMBL" id="MEK8028951.1"/>
    </source>
</evidence>
<evidence type="ECO:0000259" key="3">
    <source>
        <dbReference type="Pfam" id="PF06155"/>
    </source>
</evidence>
<evidence type="ECO:0000313" key="5">
    <source>
        <dbReference type="Proteomes" id="UP001368500"/>
    </source>
</evidence>
<feature type="domain" description="Gamma-butyrobetaine hydroxylase-like N-terminal" evidence="3">
    <location>
        <begin position="8"/>
        <end position="89"/>
    </location>
</feature>
<dbReference type="PANTHER" id="PTHR35303:SF8">
    <property type="entry name" value="GAMMA-BUTYROBETAINE HYDROXYLASE-LIKE N-TERMINAL DOMAIN-CONTAINING PROTEIN"/>
    <property type="match status" value="1"/>
</dbReference>
<keyword evidence="1" id="KW-0479">Metal-binding</keyword>
<evidence type="ECO:0000256" key="1">
    <source>
        <dbReference type="ARBA" id="ARBA00022723"/>
    </source>
</evidence>
<dbReference type="Proteomes" id="UP001368500">
    <property type="component" value="Unassembled WGS sequence"/>
</dbReference>
<sequence length="113" mass="12369">MSPQSVTNHLDRARLTIRWQAGDQMQISHATLRAACTCAACDQMRRLGWGPAVEPGVRLLALQLVGRQGVLMVFNDGHGQGVYPWPYLRALASAGQAPRRGDLRSPPRARSVP</sequence>
<organism evidence="4 5">
    <name type="scientific">Pseudaquabacterium rugosum</name>
    <dbReference type="NCBI Taxonomy" id="2984194"/>
    <lineage>
        <taxon>Bacteria</taxon>
        <taxon>Pseudomonadati</taxon>
        <taxon>Pseudomonadota</taxon>
        <taxon>Betaproteobacteria</taxon>
        <taxon>Burkholderiales</taxon>
        <taxon>Sphaerotilaceae</taxon>
        <taxon>Pseudaquabacterium</taxon>
    </lineage>
</organism>
<dbReference type="Pfam" id="PF06155">
    <property type="entry name" value="GBBH-like_N"/>
    <property type="match status" value="1"/>
</dbReference>
<keyword evidence="2" id="KW-0408">Iron</keyword>
<dbReference type="InterPro" id="IPR038492">
    <property type="entry name" value="GBBH-like_N_sf"/>
</dbReference>
<gene>
    <name evidence="4" type="ORF">AACH11_23590</name>
</gene>
<keyword evidence="5" id="KW-1185">Reference proteome</keyword>
<comment type="caution">
    <text evidence="4">The sequence shown here is derived from an EMBL/GenBank/DDBJ whole genome shotgun (WGS) entry which is preliminary data.</text>
</comment>
<reference evidence="4 5" key="1">
    <citation type="submission" date="2024-04" db="EMBL/GenBank/DDBJ databases">
        <title>Novel species of the genus Ideonella isolated from streams.</title>
        <authorList>
            <person name="Lu H."/>
        </authorList>
    </citation>
    <scope>NUCLEOTIDE SEQUENCE [LARGE SCALE GENOMIC DNA]</scope>
    <source>
        <strain evidence="4 5">BYS139W</strain>
    </source>
</reference>
<name>A0ABU9BGV4_9BURK</name>
<evidence type="ECO:0000256" key="2">
    <source>
        <dbReference type="ARBA" id="ARBA00023004"/>
    </source>
</evidence>
<dbReference type="Gene3D" id="3.30.2020.30">
    <property type="match status" value="1"/>
</dbReference>
<proteinExistence type="predicted"/>
<accession>A0ABU9BGV4</accession>
<protein>
    <submittedName>
        <fullName evidence="4">Gamma-butyrobetaine hydroxylase-like domain-containing protein</fullName>
    </submittedName>
</protein>
<dbReference type="RefSeq" id="WP_341376739.1">
    <property type="nucleotide sequence ID" value="NZ_JBBUTF010000034.1"/>
</dbReference>
<dbReference type="InterPro" id="IPR010376">
    <property type="entry name" value="GBBH-like_N"/>
</dbReference>